<dbReference type="AlphaFoldDB" id="A0A0C9TN02"/>
<feature type="non-terminal residue" evidence="1">
    <location>
        <position position="139"/>
    </location>
</feature>
<evidence type="ECO:0000313" key="2">
    <source>
        <dbReference type="Proteomes" id="UP000054279"/>
    </source>
</evidence>
<keyword evidence="2" id="KW-1185">Reference proteome</keyword>
<gene>
    <name evidence="1" type="ORF">M422DRAFT_186160</name>
</gene>
<name>A0A0C9TN02_SPHS4</name>
<organism evidence="1 2">
    <name type="scientific">Sphaerobolus stellatus (strain SS14)</name>
    <dbReference type="NCBI Taxonomy" id="990650"/>
    <lineage>
        <taxon>Eukaryota</taxon>
        <taxon>Fungi</taxon>
        <taxon>Dikarya</taxon>
        <taxon>Basidiomycota</taxon>
        <taxon>Agaricomycotina</taxon>
        <taxon>Agaricomycetes</taxon>
        <taxon>Phallomycetidae</taxon>
        <taxon>Geastrales</taxon>
        <taxon>Sphaerobolaceae</taxon>
        <taxon>Sphaerobolus</taxon>
    </lineage>
</organism>
<dbReference type="PANTHER" id="PTHR35871:SF1">
    <property type="entry name" value="CXC1-LIKE CYSTEINE CLUSTER ASSOCIATED WITH KDZ TRANSPOSASES DOMAIN-CONTAINING PROTEIN"/>
    <property type="match status" value="1"/>
</dbReference>
<dbReference type="HOGENOM" id="CLU_005726_0_1_1"/>
<dbReference type="OrthoDB" id="10044727at2759"/>
<reference evidence="1 2" key="1">
    <citation type="submission" date="2014-06" db="EMBL/GenBank/DDBJ databases">
        <title>Evolutionary Origins and Diversification of the Mycorrhizal Mutualists.</title>
        <authorList>
            <consortium name="DOE Joint Genome Institute"/>
            <consortium name="Mycorrhizal Genomics Consortium"/>
            <person name="Kohler A."/>
            <person name="Kuo A."/>
            <person name="Nagy L.G."/>
            <person name="Floudas D."/>
            <person name="Copeland A."/>
            <person name="Barry K.W."/>
            <person name="Cichocki N."/>
            <person name="Veneault-Fourrey C."/>
            <person name="LaButti K."/>
            <person name="Lindquist E.A."/>
            <person name="Lipzen A."/>
            <person name="Lundell T."/>
            <person name="Morin E."/>
            <person name="Murat C."/>
            <person name="Riley R."/>
            <person name="Ohm R."/>
            <person name="Sun H."/>
            <person name="Tunlid A."/>
            <person name="Henrissat B."/>
            <person name="Grigoriev I.V."/>
            <person name="Hibbett D.S."/>
            <person name="Martin F."/>
        </authorList>
    </citation>
    <scope>NUCLEOTIDE SEQUENCE [LARGE SCALE GENOMIC DNA]</scope>
    <source>
        <strain evidence="1 2">SS14</strain>
    </source>
</reference>
<proteinExistence type="predicted"/>
<dbReference type="EMBL" id="KN837244">
    <property type="protein sequence ID" value="KIJ31363.1"/>
    <property type="molecule type" value="Genomic_DNA"/>
</dbReference>
<dbReference type="PANTHER" id="PTHR35871">
    <property type="entry name" value="EXPRESSED PROTEIN"/>
    <property type="match status" value="1"/>
</dbReference>
<protein>
    <submittedName>
        <fullName evidence="1">Uncharacterized protein</fullName>
    </submittedName>
</protein>
<evidence type="ECO:0000313" key="1">
    <source>
        <dbReference type="EMBL" id="KIJ31363.1"/>
    </source>
</evidence>
<sequence length="139" mass="16104">FKCEPGRTDCCCRRLLFTQPDFVNQKSQLEELIISQNHICDFYPKFHCELNFIEQYWEQQNYAIAKNMEEMEANVIAALDDVPLIQILRYANRSAKFMDAYIKGLNGAQAAWAARKYHGHRVLPENILSELEVAQAMAS</sequence>
<dbReference type="Proteomes" id="UP000054279">
    <property type="component" value="Unassembled WGS sequence"/>
</dbReference>
<accession>A0A0C9TN02</accession>